<evidence type="ECO:0000313" key="3">
    <source>
        <dbReference type="Proteomes" id="UP000294155"/>
    </source>
</evidence>
<gene>
    <name evidence="2" type="ORF">EWM57_07515</name>
</gene>
<keyword evidence="1" id="KW-0802">TPR repeat</keyword>
<dbReference type="SUPFAM" id="SSF48452">
    <property type="entry name" value="TPR-like"/>
    <property type="match status" value="1"/>
</dbReference>
<organism evidence="2 3">
    <name type="scientific">Hymenobacter persicinus</name>
    <dbReference type="NCBI Taxonomy" id="2025506"/>
    <lineage>
        <taxon>Bacteria</taxon>
        <taxon>Pseudomonadati</taxon>
        <taxon>Bacteroidota</taxon>
        <taxon>Cytophagia</taxon>
        <taxon>Cytophagales</taxon>
        <taxon>Hymenobacteraceae</taxon>
        <taxon>Hymenobacter</taxon>
    </lineage>
</organism>
<comment type="caution">
    <text evidence="2">The sequence shown here is derived from an EMBL/GenBank/DDBJ whole genome shotgun (WGS) entry which is preliminary data.</text>
</comment>
<dbReference type="InterPro" id="IPR011990">
    <property type="entry name" value="TPR-like_helical_dom_sf"/>
</dbReference>
<reference evidence="2 3" key="1">
    <citation type="submission" date="2019-02" db="EMBL/GenBank/DDBJ databases">
        <title>Bacterial novel species isolated from soil.</title>
        <authorList>
            <person name="Jung H.-Y."/>
        </authorList>
    </citation>
    <scope>NUCLEOTIDE SEQUENCE [LARGE SCALE GENOMIC DNA]</scope>
    <source>
        <strain evidence="2 3">1-3-3-3</strain>
    </source>
</reference>
<name>A0A4Q5LCY3_9BACT</name>
<dbReference type="InterPro" id="IPR019734">
    <property type="entry name" value="TPR_rpt"/>
</dbReference>
<proteinExistence type="predicted"/>
<feature type="repeat" description="TPR" evidence="1">
    <location>
        <begin position="175"/>
        <end position="208"/>
    </location>
</feature>
<evidence type="ECO:0000256" key="1">
    <source>
        <dbReference type="PROSITE-ProRule" id="PRU00339"/>
    </source>
</evidence>
<sequence length="333" mass="37263">MLENYIISLGHRGFGLKDLKATETVEQLRGQPGVYDMVTLDLPQELSRLQRKFPTDYALTKGLGDYYYAVQQCHCGEQDKTDAQLLALVLRYYGEAHAHGEGDYMSYYAVGYANLVQEQAAASLAPFEQSIKLNPQYPTSHYNLAYALMELHRPQEALPEARLAYDLYTNAELKADAARMLGFLHGQLKQPAESLKAYQQSLALQPRNYATLRALLALAVPAHAAEAPALAARLYALNPANDQMYEDIMDIYQASSQWKEAEAFFRSQLPTVPPEPTPRGLLNFYLAILNMQLEQPKAARPYFLQAQKDLSKVAAPDNPLFTAIKKGLAETQP</sequence>
<evidence type="ECO:0000313" key="2">
    <source>
        <dbReference type="EMBL" id="RYU81080.1"/>
    </source>
</evidence>
<dbReference type="EMBL" id="SEWE01000011">
    <property type="protein sequence ID" value="RYU81080.1"/>
    <property type="molecule type" value="Genomic_DNA"/>
</dbReference>
<dbReference type="RefSeq" id="WP_129920524.1">
    <property type="nucleotide sequence ID" value="NZ_SEWE01000011.1"/>
</dbReference>
<dbReference type="AlphaFoldDB" id="A0A4Q5LCY3"/>
<dbReference type="Proteomes" id="UP000294155">
    <property type="component" value="Unassembled WGS sequence"/>
</dbReference>
<dbReference type="SMART" id="SM00028">
    <property type="entry name" value="TPR"/>
    <property type="match status" value="3"/>
</dbReference>
<dbReference type="Gene3D" id="1.25.40.10">
    <property type="entry name" value="Tetratricopeptide repeat domain"/>
    <property type="match status" value="2"/>
</dbReference>
<protein>
    <submittedName>
        <fullName evidence="2">Tetratricopeptide repeat protein</fullName>
    </submittedName>
</protein>
<dbReference type="OrthoDB" id="1112543at2"/>
<accession>A0A4Q5LCY3</accession>
<keyword evidence="3" id="KW-1185">Reference proteome</keyword>
<dbReference type="PROSITE" id="PS50005">
    <property type="entry name" value="TPR"/>
    <property type="match status" value="1"/>
</dbReference>